<dbReference type="InterPro" id="IPR025559">
    <property type="entry name" value="Eis_dom"/>
</dbReference>
<gene>
    <name evidence="2" type="ORF">S03H2_17979</name>
</gene>
<proteinExistence type="predicted"/>
<dbReference type="SUPFAM" id="SSF55718">
    <property type="entry name" value="SCP-like"/>
    <property type="match status" value="1"/>
</dbReference>
<dbReference type="AlphaFoldDB" id="X1ERN4"/>
<feature type="non-terminal residue" evidence="2">
    <location>
        <position position="1"/>
    </location>
</feature>
<reference evidence="2" key="1">
    <citation type="journal article" date="2014" name="Front. Microbiol.">
        <title>High frequency of phylogenetically diverse reductive dehalogenase-homologous genes in deep subseafloor sedimentary metagenomes.</title>
        <authorList>
            <person name="Kawai M."/>
            <person name="Futagami T."/>
            <person name="Toyoda A."/>
            <person name="Takaki Y."/>
            <person name="Nishi S."/>
            <person name="Hori S."/>
            <person name="Arai W."/>
            <person name="Tsubouchi T."/>
            <person name="Morono Y."/>
            <person name="Uchiyama I."/>
            <person name="Ito T."/>
            <person name="Fujiyama A."/>
            <person name="Inagaki F."/>
            <person name="Takami H."/>
        </authorList>
    </citation>
    <scope>NUCLEOTIDE SEQUENCE</scope>
    <source>
        <strain evidence="2">Expedition CK06-06</strain>
    </source>
</reference>
<comment type="caution">
    <text evidence="2">The sequence shown here is derived from an EMBL/GenBank/DDBJ whole genome shotgun (WGS) entry which is preliminary data.</text>
</comment>
<dbReference type="InterPro" id="IPR036527">
    <property type="entry name" value="SCP2_sterol-bd_dom_sf"/>
</dbReference>
<organism evidence="2">
    <name type="scientific">marine sediment metagenome</name>
    <dbReference type="NCBI Taxonomy" id="412755"/>
    <lineage>
        <taxon>unclassified sequences</taxon>
        <taxon>metagenomes</taxon>
        <taxon>ecological metagenomes</taxon>
    </lineage>
</organism>
<name>X1ERN4_9ZZZZ</name>
<dbReference type="EMBL" id="BARU01009301">
    <property type="protein sequence ID" value="GAH35247.1"/>
    <property type="molecule type" value="Genomic_DNA"/>
</dbReference>
<protein>
    <recommendedName>
        <fullName evidence="1">Enhanced intracellular survival protein domain-containing protein</fullName>
    </recommendedName>
</protein>
<evidence type="ECO:0000313" key="2">
    <source>
        <dbReference type="EMBL" id="GAH35247.1"/>
    </source>
</evidence>
<feature type="domain" description="Enhanced intracellular survival protein" evidence="1">
    <location>
        <begin position="83"/>
        <end position="168"/>
    </location>
</feature>
<sequence>ELKVRSFFYANSLAKYLLLQWLAHHSDQVREVHLPVPHHTYPETWYNDTFWGEKGKIVNREWVPSVMGRVVSVDELSGMNVGKGKVSIKITDEQCDWNNNSYTFTSNNGILEVLETSDYNCELTIQGFSAIIYGCYNLDDFPFKKWGNISEETKTEIENLFPPAYPYLHADF</sequence>
<accession>X1ERN4</accession>
<dbReference type="Pfam" id="PF13530">
    <property type="entry name" value="SCP2_2"/>
    <property type="match status" value="1"/>
</dbReference>
<evidence type="ECO:0000259" key="1">
    <source>
        <dbReference type="Pfam" id="PF13530"/>
    </source>
</evidence>
<dbReference type="Gene3D" id="3.30.1050.10">
    <property type="entry name" value="SCP2 sterol-binding domain"/>
    <property type="match status" value="1"/>
</dbReference>